<dbReference type="GO" id="GO:0042802">
    <property type="term" value="F:identical protein binding"/>
    <property type="evidence" value="ECO:0007669"/>
    <property type="project" value="TreeGrafter"/>
</dbReference>
<keyword evidence="4" id="KW-0457">Lysine biosynthesis</keyword>
<dbReference type="OrthoDB" id="9801052at2"/>
<keyword evidence="4" id="KW-0028">Amino-acid biosynthesis</keyword>
<comment type="function">
    <text evidence="4">Involved in both the arginine and lysine biosynthetic pathways.</text>
</comment>
<feature type="binding site" evidence="4">
    <location>
        <begin position="108"/>
        <end position="109"/>
    </location>
    <ligand>
        <name>pyridoxal 5'-phosphate</name>
        <dbReference type="ChEBI" id="CHEBI:597326"/>
    </ligand>
</feature>
<keyword evidence="3 4" id="KW-0663">Pyridoxal phosphate</keyword>
<accession>A0A4D6Y284</accession>
<dbReference type="InterPro" id="IPR015421">
    <property type="entry name" value="PyrdxlP-dep_Trfase_major"/>
</dbReference>
<evidence type="ECO:0000313" key="5">
    <source>
        <dbReference type="EMBL" id="QCI22959.1"/>
    </source>
</evidence>
<dbReference type="UniPathway" id="UPA00034">
    <property type="reaction ID" value="UER00020"/>
</dbReference>
<dbReference type="EMBL" id="CP034867">
    <property type="protein sequence ID" value="QCI22959.1"/>
    <property type="molecule type" value="Genomic_DNA"/>
</dbReference>
<evidence type="ECO:0000256" key="2">
    <source>
        <dbReference type="ARBA" id="ARBA00022679"/>
    </source>
</evidence>
<dbReference type="EC" id="2.6.1.17" evidence="4"/>
<proteinExistence type="inferred from homology"/>
<keyword evidence="4" id="KW-0963">Cytoplasm</keyword>
<dbReference type="InterPro" id="IPR004636">
    <property type="entry name" value="AcOrn/SuccOrn_fam"/>
</dbReference>
<dbReference type="InterPro" id="IPR049704">
    <property type="entry name" value="Aminotrans_3_PPA_site"/>
</dbReference>
<feature type="binding site" evidence="4">
    <location>
        <position position="283"/>
    </location>
    <ligand>
        <name>N(2)-acetyl-L-ornithine</name>
        <dbReference type="ChEBI" id="CHEBI:57805"/>
    </ligand>
</feature>
<dbReference type="InterPro" id="IPR050103">
    <property type="entry name" value="Class-III_PLP-dep_AT"/>
</dbReference>
<keyword evidence="4" id="KW-0055">Arginine biosynthesis</keyword>
<dbReference type="InterPro" id="IPR005814">
    <property type="entry name" value="Aminotrans_3"/>
</dbReference>
<dbReference type="Proteomes" id="UP000298716">
    <property type="component" value="Chromosome"/>
</dbReference>
<name>A0A4D6Y284_9GAMM</name>
<feature type="binding site" evidence="4">
    <location>
        <begin position="226"/>
        <end position="229"/>
    </location>
    <ligand>
        <name>pyridoxal 5'-phosphate</name>
        <dbReference type="ChEBI" id="CHEBI:597326"/>
    </ligand>
</feature>
<dbReference type="NCBIfam" id="NF003468">
    <property type="entry name" value="PRK05093.1"/>
    <property type="match status" value="1"/>
</dbReference>
<protein>
    <recommendedName>
        <fullName evidence="4">Acetylornithine/succinyldiaminopimelate aminotransferase</fullName>
        <shortName evidence="4">ACOAT</shortName>
        <shortName evidence="4">DapATase</shortName>
        <shortName evidence="4">Succinyldiaminopimelate transferase</shortName>
        <ecNumber evidence="4">2.6.1.11</ecNumber>
        <ecNumber evidence="4">2.6.1.17</ecNumber>
    </recommendedName>
</protein>
<comment type="catalytic activity">
    <reaction evidence="4">
        <text>N-succinyl-(2S,6S)-2,6-diaminopimelate + 2-oxoglutarate = (S)-2-succinylamino-6-oxoheptanedioate + L-glutamate</text>
        <dbReference type="Rhea" id="RHEA:11960"/>
        <dbReference type="ChEBI" id="CHEBI:15685"/>
        <dbReference type="ChEBI" id="CHEBI:16810"/>
        <dbReference type="ChEBI" id="CHEBI:29985"/>
        <dbReference type="ChEBI" id="CHEBI:58087"/>
        <dbReference type="EC" id="2.6.1.17"/>
    </reaction>
</comment>
<comment type="cofactor">
    <cofactor evidence="4">
        <name>pyridoxal 5'-phosphate</name>
        <dbReference type="ChEBI" id="CHEBI:597326"/>
    </cofactor>
    <text evidence="4">Binds 1 pyridoxal phosphate per subunit.</text>
</comment>
<comment type="similarity">
    <text evidence="4">Belongs to the class-III pyridoxal-phosphate-dependent aminotransferase family. ArgD subfamily.</text>
</comment>
<feature type="binding site" evidence="4">
    <location>
        <position position="141"/>
    </location>
    <ligand>
        <name>pyridoxal 5'-phosphate</name>
        <dbReference type="ChEBI" id="CHEBI:597326"/>
    </ligand>
</feature>
<dbReference type="InterPro" id="IPR015422">
    <property type="entry name" value="PyrdxlP-dep_Trfase_small"/>
</dbReference>
<keyword evidence="1 4" id="KW-0032">Aminotransferase</keyword>
<reference evidence="5 6" key="2">
    <citation type="submission" date="2019-05" db="EMBL/GenBank/DDBJ databases">
        <title>Genome evolution of the obligate endosymbiont Buchnera aphidicola.</title>
        <authorList>
            <person name="Moran N.A."/>
        </authorList>
    </citation>
    <scope>NUCLEOTIDE SEQUENCE [LARGE SCALE GENOMIC DNA]</scope>
    <source>
        <strain evidence="5 6">Mga</strain>
    </source>
</reference>
<dbReference type="PANTHER" id="PTHR11986">
    <property type="entry name" value="AMINOTRANSFERASE CLASS III"/>
    <property type="match status" value="1"/>
</dbReference>
<dbReference type="InterPro" id="IPR017652">
    <property type="entry name" value="Ac/SucOrn_transaminase_bac"/>
</dbReference>
<comment type="pathway">
    <text evidence="4">Amino-acid biosynthesis; L-lysine biosynthesis via DAP pathway; LL-2,6-diaminopimelate from (S)-tetrahydrodipicolinate (succinylase route): step 2/3.</text>
</comment>
<dbReference type="GO" id="GO:0009089">
    <property type="term" value="P:lysine biosynthetic process via diaminopimelate"/>
    <property type="evidence" value="ECO:0007669"/>
    <property type="project" value="UniProtKB-UniRule"/>
</dbReference>
<comment type="subcellular location">
    <subcellularLocation>
        <location evidence="4">Cytoplasm</location>
    </subcellularLocation>
</comment>
<reference evidence="5 6" key="1">
    <citation type="submission" date="2018-12" db="EMBL/GenBank/DDBJ databases">
        <authorList>
            <person name="Chong R.A."/>
        </authorList>
    </citation>
    <scope>NUCLEOTIDE SEQUENCE [LARGE SCALE GENOMIC DNA]</scope>
    <source>
        <strain evidence="5 6">Mga</strain>
    </source>
</reference>
<dbReference type="PIRSF" id="PIRSF000521">
    <property type="entry name" value="Transaminase_4ab_Lys_Orn"/>
    <property type="match status" value="1"/>
</dbReference>
<feature type="binding site" evidence="4">
    <location>
        <position position="144"/>
    </location>
    <ligand>
        <name>N(2)-acetyl-L-ornithine</name>
        <dbReference type="ChEBI" id="CHEBI:57805"/>
    </ligand>
</feature>
<dbReference type="GO" id="GO:0005737">
    <property type="term" value="C:cytoplasm"/>
    <property type="evidence" value="ECO:0007669"/>
    <property type="project" value="UniProtKB-SubCell"/>
</dbReference>
<dbReference type="RefSeq" id="WP_158355277.1">
    <property type="nucleotide sequence ID" value="NZ_CP034867.1"/>
</dbReference>
<evidence type="ECO:0000256" key="3">
    <source>
        <dbReference type="ARBA" id="ARBA00022898"/>
    </source>
</evidence>
<keyword evidence="2 4" id="KW-0808">Transferase</keyword>
<comment type="pathway">
    <text evidence="4">Amino-acid biosynthesis; L-arginine biosynthesis; N(2)-acetyl-L-ornithine from L-glutamate: step 4/4.</text>
</comment>
<dbReference type="Gene3D" id="3.40.640.10">
    <property type="entry name" value="Type I PLP-dependent aspartate aminotransferase-like (Major domain)"/>
    <property type="match status" value="1"/>
</dbReference>
<dbReference type="GO" id="GO:0009016">
    <property type="term" value="F:succinyldiaminopimelate transaminase activity"/>
    <property type="evidence" value="ECO:0007669"/>
    <property type="project" value="UniProtKB-UniRule"/>
</dbReference>
<sequence>MISKKTLITRDTFDKLILPIYNPASFVPVKGKGSRIWDQEGKEYIDFSGGIAVTSLGHCHPLLNKTLKNQSKILWHVSNIFTNEPALKLAKKLVASSFASRVFFANSGAEANEAAFKLARYYSNKIYNTKKNRIISFHNSFHGRTLFTVSVGGQSKYSDNFGPKPLGIIHAVFNDINTVKNIINHNTCAIVVELIQGEGGIIPATIDFIQELRELCNQYNALLIFDEIQTGVGRTGKLFSYEHYGVTPDILTLAKSLGGGFPISAMLTTNEVASIITPGIHGTTYGGNPLACAVAESVIDIVNTKKVLSGVTRKSMRIISELNIINNRFKFFTEIRGQGLLIGIVLKPSISYKINKILNFSFLEGVIFLTAGNNVIRLAPSLVIKECDIIEGMKRFYHALEKCLL</sequence>
<dbReference type="Gene3D" id="3.90.1150.10">
    <property type="entry name" value="Aspartate Aminotransferase, domain 1"/>
    <property type="match status" value="1"/>
</dbReference>
<dbReference type="InterPro" id="IPR015424">
    <property type="entry name" value="PyrdxlP-dep_Trfase"/>
</dbReference>
<evidence type="ECO:0000256" key="4">
    <source>
        <dbReference type="HAMAP-Rule" id="MF_01107"/>
    </source>
</evidence>
<organism evidence="5 6">
    <name type="scientific">Buchnera aphidicola</name>
    <name type="common">Macrosiphum gaurae</name>
    <dbReference type="NCBI Taxonomy" id="2315801"/>
    <lineage>
        <taxon>Bacteria</taxon>
        <taxon>Pseudomonadati</taxon>
        <taxon>Pseudomonadota</taxon>
        <taxon>Gammaproteobacteria</taxon>
        <taxon>Enterobacterales</taxon>
        <taxon>Erwiniaceae</taxon>
        <taxon>Buchnera</taxon>
    </lineage>
</organism>
<dbReference type="EC" id="2.6.1.11" evidence="4"/>
<dbReference type="GO" id="GO:0030170">
    <property type="term" value="F:pyridoxal phosphate binding"/>
    <property type="evidence" value="ECO:0007669"/>
    <property type="project" value="InterPro"/>
</dbReference>
<gene>
    <name evidence="4" type="primary">argD</name>
    <name evidence="4" type="synonym">dapC</name>
    <name evidence="5" type="ORF">D9V72_02710</name>
</gene>
<comment type="subunit">
    <text evidence="4">Homodimer.</text>
</comment>
<evidence type="ECO:0000313" key="6">
    <source>
        <dbReference type="Proteomes" id="UP000298716"/>
    </source>
</evidence>
<dbReference type="AlphaFoldDB" id="A0A4D6Y284"/>
<dbReference type="GO" id="GO:0003992">
    <property type="term" value="F:N2-acetyl-L-ornithine:2-oxoglutarate 5-aminotransferase activity"/>
    <property type="evidence" value="ECO:0007669"/>
    <property type="project" value="UniProtKB-UniRule"/>
</dbReference>
<comment type="catalytic activity">
    <reaction evidence="4">
        <text>N(2)-acetyl-L-ornithine + 2-oxoglutarate = N-acetyl-L-glutamate 5-semialdehyde + L-glutamate</text>
        <dbReference type="Rhea" id="RHEA:18049"/>
        <dbReference type="ChEBI" id="CHEBI:16810"/>
        <dbReference type="ChEBI" id="CHEBI:29123"/>
        <dbReference type="ChEBI" id="CHEBI:29985"/>
        <dbReference type="ChEBI" id="CHEBI:57805"/>
        <dbReference type="EC" id="2.6.1.11"/>
    </reaction>
</comment>
<dbReference type="HAMAP" id="MF_01107">
    <property type="entry name" value="ArgD_aminotrans_3"/>
    <property type="match status" value="1"/>
</dbReference>
<dbReference type="Pfam" id="PF00202">
    <property type="entry name" value="Aminotran_3"/>
    <property type="match status" value="1"/>
</dbReference>
<evidence type="ECO:0000256" key="1">
    <source>
        <dbReference type="ARBA" id="ARBA00022576"/>
    </source>
</evidence>
<dbReference type="UniPathway" id="UPA00068">
    <property type="reaction ID" value="UER00109"/>
</dbReference>
<dbReference type="NCBIfam" id="TIGR00707">
    <property type="entry name" value="argD"/>
    <property type="match status" value="1"/>
</dbReference>
<dbReference type="PANTHER" id="PTHR11986:SF113">
    <property type="entry name" value="SUCCINYLORNITHINE TRANSAMINASE"/>
    <property type="match status" value="1"/>
</dbReference>
<dbReference type="NCBIfam" id="NF002325">
    <property type="entry name" value="PRK01278.1"/>
    <property type="match status" value="1"/>
</dbReference>
<dbReference type="FunFam" id="3.40.640.10:FF:000004">
    <property type="entry name" value="Acetylornithine aminotransferase"/>
    <property type="match status" value="1"/>
</dbReference>
<dbReference type="GO" id="GO:0006526">
    <property type="term" value="P:L-arginine biosynthetic process"/>
    <property type="evidence" value="ECO:0007669"/>
    <property type="project" value="UniProtKB-UniRule"/>
</dbReference>
<dbReference type="SUPFAM" id="SSF53383">
    <property type="entry name" value="PLP-dependent transferases"/>
    <property type="match status" value="1"/>
</dbReference>
<feature type="modified residue" description="N6-(pyridoxal phosphate)lysine" evidence="4">
    <location>
        <position position="255"/>
    </location>
</feature>
<dbReference type="NCBIfam" id="TIGR03246">
    <property type="entry name" value="arg_catab_astC"/>
    <property type="match status" value="1"/>
</dbReference>
<dbReference type="CDD" id="cd00610">
    <property type="entry name" value="OAT_like"/>
    <property type="match status" value="1"/>
</dbReference>
<dbReference type="PROSITE" id="PS00600">
    <property type="entry name" value="AA_TRANSFER_CLASS_3"/>
    <property type="match status" value="1"/>
</dbReference>
<feature type="binding site" evidence="4">
    <location>
        <position position="284"/>
    </location>
    <ligand>
        <name>pyridoxal 5'-phosphate</name>
        <dbReference type="ChEBI" id="CHEBI:597326"/>
    </ligand>
</feature>